<reference evidence="4" key="1">
    <citation type="submission" date="2014-09" db="EMBL/GenBank/DDBJ databases">
        <title>Whole genome shotgun sequence of Streptomyces sp. NBRC 110027.</title>
        <authorList>
            <person name="Komaki H."/>
            <person name="Ichikawa N."/>
            <person name="Katano-Makiyama Y."/>
            <person name="Hosoyama A."/>
            <person name="Hashimoto M."/>
            <person name="Uohara A."/>
            <person name="Kitahashi Y."/>
            <person name="Ohji S."/>
            <person name="Kimura A."/>
            <person name="Yamazoe A."/>
            <person name="Igarashi Y."/>
            <person name="Fujita N."/>
        </authorList>
    </citation>
    <scope>NUCLEOTIDE SEQUENCE [LARGE SCALE GENOMIC DNA]</scope>
    <source>
        <strain evidence="4">NBRC 110027</strain>
    </source>
</reference>
<evidence type="ECO:0000256" key="1">
    <source>
        <dbReference type="SAM" id="Coils"/>
    </source>
</evidence>
<gene>
    <name evidence="3" type="ORF">TPA0598_01_06630</name>
</gene>
<feature type="compositionally biased region" description="Basic and acidic residues" evidence="2">
    <location>
        <begin position="337"/>
        <end position="376"/>
    </location>
</feature>
<dbReference type="SUPFAM" id="SSF140453">
    <property type="entry name" value="EsxAB dimer-like"/>
    <property type="match status" value="1"/>
</dbReference>
<dbReference type="EMBL" id="BBNO01000001">
    <property type="protein sequence ID" value="GAO06292.1"/>
    <property type="molecule type" value="Genomic_DNA"/>
</dbReference>
<sequence>MSGDESVAEEIVELGIEIVHPGGRPDELREAAKQWRHLKSEVDRIFGALDKQVNAAVGHTWRGEAAEAFQEHWNECKKAVDPVTANFDEAAEGLEKAAKAIEEVNEEIEDIYIEIGISVGVSIGMSFLTLGVSAAVGTARVAMLAKRALDAAGRLGRMLRLIARVYRGIKGSRYLRPQLMQRGVKALEGFTVNTASGTAGGVATSVLSGKGPEWGTNLMGGIGGATVGTGAGKLATALGRGDFVSGAVGGAAGGVTGDVLDSYRKGEDLDGRQTAITAVTGGAAGGVGGSVRGFDREMDRMARDIKMENRTPGSHEANMDTAWGTVVPIAGGVSGNEGKDGFEDVDKSTKDGRTAAEQGTKGRNETTTDEVRDVFG</sequence>
<dbReference type="InterPro" id="IPR010310">
    <property type="entry name" value="T7SS_ESAT-6-like"/>
</dbReference>
<feature type="coiled-coil region" evidence="1">
    <location>
        <begin position="87"/>
        <end position="114"/>
    </location>
</feature>
<dbReference type="AlphaFoldDB" id="A0A0P4R0H6"/>
<evidence type="ECO:0008006" key="5">
    <source>
        <dbReference type="Google" id="ProtNLM"/>
    </source>
</evidence>
<dbReference type="OrthoDB" id="4147017at2"/>
<evidence type="ECO:0000313" key="4">
    <source>
        <dbReference type="Proteomes" id="UP000048965"/>
    </source>
</evidence>
<dbReference type="RefSeq" id="WP_052718809.1">
    <property type="nucleotide sequence ID" value="NZ_BBNO01000001.1"/>
</dbReference>
<proteinExistence type="predicted"/>
<accession>A0A0P4R0H6</accession>
<name>A0A0P4R0H6_9ACTN</name>
<dbReference type="Pfam" id="PF06013">
    <property type="entry name" value="WXG100"/>
    <property type="match status" value="1"/>
</dbReference>
<reference evidence="3 4" key="2">
    <citation type="journal article" date="2015" name="Stand. Genomic Sci.">
        <title>Draft genome sequence of marine-derived Streptomyces sp. TP-A0598, a producer of anti-MRSA antibiotic lydicamycins.</title>
        <authorList>
            <person name="Komaki H."/>
            <person name="Ichikawa N."/>
            <person name="Hosoyama A."/>
            <person name="Fujita N."/>
            <person name="Igarashi Y."/>
        </authorList>
    </citation>
    <scope>NUCLEOTIDE SEQUENCE [LARGE SCALE GENOMIC DNA]</scope>
    <source>
        <strain evidence="3 4">NBRC 110027</strain>
    </source>
</reference>
<dbReference type="NCBIfam" id="TIGR03930">
    <property type="entry name" value="WXG100_ESAT6"/>
    <property type="match status" value="1"/>
</dbReference>
<feature type="region of interest" description="Disordered" evidence="2">
    <location>
        <begin position="333"/>
        <end position="376"/>
    </location>
</feature>
<protein>
    <recommendedName>
        <fullName evidence="5">WXG100 family type VII secretion target</fullName>
    </recommendedName>
</protein>
<evidence type="ECO:0000313" key="3">
    <source>
        <dbReference type="EMBL" id="GAO06292.1"/>
    </source>
</evidence>
<organism evidence="3 4">
    <name type="scientific">Streptomyces lydicamycinicus</name>
    <dbReference type="NCBI Taxonomy" id="1546107"/>
    <lineage>
        <taxon>Bacteria</taxon>
        <taxon>Bacillati</taxon>
        <taxon>Actinomycetota</taxon>
        <taxon>Actinomycetes</taxon>
        <taxon>Kitasatosporales</taxon>
        <taxon>Streptomycetaceae</taxon>
        <taxon>Streptomyces</taxon>
    </lineage>
</organism>
<dbReference type="InterPro" id="IPR036689">
    <property type="entry name" value="ESAT-6-like_sf"/>
</dbReference>
<dbReference type="Gene3D" id="1.10.287.1060">
    <property type="entry name" value="ESAT-6-like"/>
    <property type="match status" value="1"/>
</dbReference>
<dbReference type="Proteomes" id="UP000048965">
    <property type="component" value="Unassembled WGS sequence"/>
</dbReference>
<keyword evidence="1" id="KW-0175">Coiled coil</keyword>
<evidence type="ECO:0000256" key="2">
    <source>
        <dbReference type="SAM" id="MobiDB-lite"/>
    </source>
</evidence>
<comment type="caution">
    <text evidence="3">The sequence shown here is derived from an EMBL/GenBank/DDBJ whole genome shotgun (WGS) entry which is preliminary data.</text>
</comment>
<keyword evidence="4" id="KW-1185">Reference proteome</keyword>